<dbReference type="KEGG" id="ots:OTBS_0963"/>
<dbReference type="EMBL" id="AM494475">
    <property type="protein sequence ID" value="CAM80526.1"/>
    <property type="molecule type" value="Genomic_DNA"/>
</dbReference>
<dbReference type="Proteomes" id="UP000001565">
    <property type="component" value="Chromosome"/>
</dbReference>
<sequence>MVVMRISDTSDSIQILPNSNNLAELTKLVYNCIFNHGGYNILFLLGWNNSTYRCIQDKIVQLRNTETETIRVIRSTQDDLPISLEYFCEDQSKQNVLYTQVSFTFNTLRLIVEKYYYVSLRFKPYKSSLAIVYNSHSENLQKQLDDFFTQQCMNHNESSKCIHHSESSISVLDIDQFRDFVGDILLIDDPER</sequence>
<dbReference type="KEGG" id="ots:OTBS_1451"/>
<gene>
    <name evidence="1" type="primary">rhp4</name>
    <name evidence="1" type="ordered locus">OTBS_0088</name>
    <name evidence="2" type="ordered locus">OTBS_0799</name>
    <name evidence="3" type="ordered locus">OTBS_0963</name>
    <name evidence="4" type="ordered locus">OTBS_1451</name>
</gene>
<evidence type="ECO:0000313" key="3">
    <source>
        <dbReference type="EMBL" id="CAM80029.1"/>
    </source>
</evidence>
<reference evidence="1 5" key="1">
    <citation type="journal article" date="2007" name="Proc. Natl. Acad. Sci. U.S.A.">
        <title>The Orientia tsutsugamushi genome reveals massive proliferation of conjugative type IV secretion system and host-cell interaction genes.</title>
        <authorList>
            <person name="Cho N.-H."/>
            <person name="Kim H.-R."/>
            <person name="Lee J.-H."/>
            <person name="Kim S.-Y."/>
            <person name="Kim J."/>
            <person name="Cha S."/>
            <person name="Kim S.-Y."/>
            <person name="Darby A.C."/>
            <person name="Fuxelius H.-H."/>
            <person name="Yin J."/>
            <person name="Kim J.H."/>
            <person name="Kim J."/>
            <person name="Lee S.J."/>
            <person name="Koh Y.-S."/>
            <person name="Jang W.-J."/>
            <person name="Park K.-H."/>
            <person name="Andersson S.G.E."/>
            <person name="Choi M.-S."/>
            <person name="Kim I.-S."/>
        </authorList>
    </citation>
    <scope>NUCLEOTIDE SEQUENCE [LARGE SCALE GENOMIC DNA]</scope>
    <source>
        <strain evidence="1 5">Boryong</strain>
    </source>
</reference>
<dbReference type="RefSeq" id="WP_011944262.1">
    <property type="nucleotide sequence ID" value="NC_009488.1"/>
</dbReference>
<evidence type="ECO:0000313" key="1">
    <source>
        <dbReference type="EMBL" id="CAM79154.1"/>
    </source>
</evidence>
<dbReference type="KEGG" id="ots:OTBS_0799"/>
<evidence type="ECO:0000313" key="4">
    <source>
        <dbReference type="EMBL" id="CAM80526.1"/>
    </source>
</evidence>
<dbReference type="HOGENOM" id="CLU_1502041_0_0_5"/>
<dbReference type="EMBL" id="AM494475">
    <property type="protein sequence ID" value="CAM79865.1"/>
    <property type="molecule type" value="Genomic_DNA"/>
</dbReference>
<protein>
    <submittedName>
        <fullName evidence="1">Uncharacterized protein</fullName>
    </submittedName>
</protein>
<organism evidence="1 5">
    <name type="scientific">Orientia tsutsugamushi (strain Boryong)</name>
    <name type="common">Rickettsia tsutsugamushi</name>
    <dbReference type="NCBI Taxonomy" id="357244"/>
    <lineage>
        <taxon>Bacteria</taxon>
        <taxon>Pseudomonadati</taxon>
        <taxon>Pseudomonadota</taxon>
        <taxon>Alphaproteobacteria</taxon>
        <taxon>Rickettsiales</taxon>
        <taxon>Rickettsiaceae</taxon>
        <taxon>Rickettsieae</taxon>
        <taxon>Orientia</taxon>
    </lineage>
</organism>
<evidence type="ECO:0000313" key="5">
    <source>
        <dbReference type="Proteomes" id="UP000001565"/>
    </source>
</evidence>
<dbReference type="EMBL" id="AM494475">
    <property type="protein sequence ID" value="CAM79154.1"/>
    <property type="molecule type" value="Genomic_DNA"/>
</dbReference>
<evidence type="ECO:0000313" key="2">
    <source>
        <dbReference type="EMBL" id="CAM79865.1"/>
    </source>
</evidence>
<proteinExistence type="predicted"/>
<dbReference type="EMBL" id="AM494475">
    <property type="protein sequence ID" value="CAM80029.1"/>
    <property type="molecule type" value="Genomic_DNA"/>
</dbReference>
<name>A5CC08_ORITB</name>
<dbReference type="AlphaFoldDB" id="A5CC08"/>
<dbReference type="KEGG" id="ots:OTBS_0088"/>
<accession>A5CC08</accession>